<keyword evidence="1" id="KW-0812">Transmembrane</keyword>
<sequence length="63" mass="6586">MASIRSKALAFLAIACVAAALSSGSPLPPTHPRLPRHLEPLSPRLQFAAVLLSSAAFFGVFRG</sequence>
<dbReference type="AlphaFoldDB" id="A0A835R7A2"/>
<evidence type="ECO:0000256" key="2">
    <source>
        <dbReference type="SAM" id="SignalP"/>
    </source>
</evidence>
<gene>
    <name evidence="3" type="ORF">HPP92_008940</name>
</gene>
<keyword evidence="2" id="KW-0732">Signal</keyword>
<accession>A0A835R7A2</accession>
<reference evidence="3 4" key="1">
    <citation type="journal article" date="2020" name="Nat. Food">
        <title>A phased Vanilla planifolia genome enables genetic improvement of flavour and production.</title>
        <authorList>
            <person name="Hasing T."/>
            <person name="Tang H."/>
            <person name="Brym M."/>
            <person name="Khazi F."/>
            <person name="Huang T."/>
            <person name="Chambers A.H."/>
        </authorList>
    </citation>
    <scope>NUCLEOTIDE SEQUENCE [LARGE SCALE GENOMIC DNA]</scope>
    <source>
        <tissue evidence="3">Leaf</tissue>
    </source>
</reference>
<evidence type="ECO:0000313" key="4">
    <source>
        <dbReference type="Proteomes" id="UP000639772"/>
    </source>
</evidence>
<dbReference type="Proteomes" id="UP000639772">
    <property type="component" value="Unassembled WGS sequence"/>
</dbReference>
<keyword evidence="1" id="KW-1133">Transmembrane helix</keyword>
<feature type="transmembrane region" description="Helical" evidence="1">
    <location>
        <begin position="43"/>
        <end position="61"/>
    </location>
</feature>
<evidence type="ECO:0000313" key="3">
    <source>
        <dbReference type="EMBL" id="KAG0486845.1"/>
    </source>
</evidence>
<protein>
    <submittedName>
        <fullName evidence="3">Uncharacterized protein</fullName>
    </submittedName>
</protein>
<feature type="chain" id="PRO_5032684678" evidence="2">
    <location>
        <begin position="25"/>
        <end position="63"/>
    </location>
</feature>
<comment type="caution">
    <text evidence="3">The sequence shown here is derived from an EMBL/GenBank/DDBJ whole genome shotgun (WGS) entry which is preliminary data.</text>
</comment>
<dbReference type="EMBL" id="JADCNM010000004">
    <property type="protein sequence ID" value="KAG0486845.1"/>
    <property type="molecule type" value="Genomic_DNA"/>
</dbReference>
<keyword evidence="1" id="KW-0472">Membrane</keyword>
<feature type="signal peptide" evidence="2">
    <location>
        <begin position="1"/>
        <end position="24"/>
    </location>
</feature>
<evidence type="ECO:0000256" key="1">
    <source>
        <dbReference type="SAM" id="Phobius"/>
    </source>
</evidence>
<name>A0A835R7A2_VANPL</name>
<proteinExistence type="predicted"/>
<organism evidence="3 4">
    <name type="scientific">Vanilla planifolia</name>
    <name type="common">Vanilla</name>
    <dbReference type="NCBI Taxonomy" id="51239"/>
    <lineage>
        <taxon>Eukaryota</taxon>
        <taxon>Viridiplantae</taxon>
        <taxon>Streptophyta</taxon>
        <taxon>Embryophyta</taxon>
        <taxon>Tracheophyta</taxon>
        <taxon>Spermatophyta</taxon>
        <taxon>Magnoliopsida</taxon>
        <taxon>Liliopsida</taxon>
        <taxon>Asparagales</taxon>
        <taxon>Orchidaceae</taxon>
        <taxon>Vanilloideae</taxon>
        <taxon>Vanilleae</taxon>
        <taxon>Vanilla</taxon>
    </lineage>
</organism>